<organism evidence="1 2">
    <name type="scientific">Agrobacterium tumefaciens</name>
    <dbReference type="NCBI Taxonomy" id="358"/>
    <lineage>
        <taxon>Bacteria</taxon>
        <taxon>Pseudomonadati</taxon>
        <taxon>Pseudomonadota</taxon>
        <taxon>Alphaproteobacteria</taxon>
        <taxon>Hyphomicrobiales</taxon>
        <taxon>Rhizobiaceae</taxon>
        <taxon>Rhizobium/Agrobacterium group</taxon>
        <taxon>Agrobacterium</taxon>
        <taxon>Agrobacterium tumefaciens complex</taxon>
    </lineage>
</organism>
<dbReference type="RefSeq" id="WP_099085304.1">
    <property type="nucleotide sequence ID" value="NZ_CP048493.1"/>
</dbReference>
<proteinExistence type="predicted"/>
<reference evidence="1 2" key="1">
    <citation type="journal article" date="2017" name="Genome Announc.">
        <title>Draft Genome Sequence of Agrobacterium tumefaciens Biovar 1 Strain 186, Isolated from Walnut.</title>
        <authorList>
            <person name="Poret-Peterson A.T."/>
            <person name="Bhatnagar S."/>
            <person name="McClean A.E."/>
            <person name="Kluepfel D.A."/>
        </authorList>
    </citation>
    <scope>NUCLEOTIDE SEQUENCE [LARGE SCALE GENOMIC DNA]</scope>
    <source>
        <strain evidence="1 2">186</strain>
    </source>
</reference>
<dbReference type="AlphaFoldDB" id="A0AAP9E325"/>
<evidence type="ECO:0000313" key="1">
    <source>
        <dbReference type="EMBL" id="QDY93922.1"/>
    </source>
</evidence>
<sequence>MHRQTSNHDKTIRKIENREMSMSTLEMFSPDIARDYGRKMLEIETRGNGDQLNALERVAREVGMKPRALRRLINGETMPTLTVFGRLRLGYLNLCERRIKRLQHDLEVEKGRFGSDPFADIDGRISALAEEVRRAKEATKRG</sequence>
<evidence type="ECO:0000313" key="2">
    <source>
        <dbReference type="Proteomes" id="UP000222296"/>
    </source>
</evidence>
<dbReference type="EMBL" id="CP042274">
    <property type="protein sequence ID" value="QDY93922.1"/>
    <property type="molecule type" value="Genomic_DNA"/>
</dbReference>
<name>A0AAP9E325_AGRTU</name>
<accession>A0AAP9E325</accession>
<dbReference type="Proteomes" id="UP000222296">
    <property type="component" value="Chromosome Circular"/>
</dbReference>
<protein>
    <submittedName>
        <fullName evidence="1">Uncharacterized protein</fullName>
    </submittedName>
</protein>
<gene>
    <name evidence="1" type="ORF">CG010_007135</name>
</gene>